<feature type="signal peptide" evidence="1">
    <location>
        <begin position="1"/>
        <end position="19"/>
    </location>
</feature>
<dbReference type="Pfam" id="PF13568">
    <property type="entry name" value="OMP_b-brl_2"/>
    <property type="match status" value="1"/>
</dbReference>
<dbReference type="InterPro" id="IPR025665">
    <property type="entry name" value="Beta-barrel_OMP_2"/>
</dbReference>
<reference evidence="4 6" key="2">
    <citation type="submission" date="2021-03" db="EMBL/GenBank/DDBJ databases">
        <title>Human Oral Microbial Genomes.</title>
        <authorList>
            <person name="Johnston C.D."/>
            <person name="Chen T."/>
            <person name="Dewhirst F.E."/>
        </authorList>
    </citation>
    <scope>NUCLEOTIDE SEQUENCE [LARGE SCALE GENOMIC DNA]</scope>
    <source>
        <strain evidence="4 6">W1435</strain>
    </source>
</reference>
<dbReference type="STRING" id="1236517.ADJ77_03845"/>
<evidence type="ECO:0000259" key="2">
    <source>
        <dbReference type="Pfam" id="PF13568"/>
    </source>
</evidence>
<feature type="chain" id="PRO_5044544490" evidence="1">
    <location>
        <begin position="20"/>
        <end position="227"/>
    </location>
</feature>
<dbReference type="EMBL" id="CP012074">
    <property type="protein sequence ID" value="AKU68964.1"/>
    <property type="molecule type" value="Genomic_DNA"/>
</dbReference>
<organism evidence="3 5">
    <name type="scientific">Prevotella fusca JCM 17724</name>
    <dbReference type="NCBI Taxonomy" id="1236517"/>
    <lineage>
        <taxon>Bacteria</taxon>
        <taxon>Pseudomonadati</taxon>
        <taxon>Bacteroidota</taxon>
        <taxon>Bacteroidia</taxon>
        <taxon>Bacteroidales</taxon>
        <taxon>Prevotellaceae</taxon>
        <taxon>Prevotella</taxon>
    </lineage>
</organism>
<evidence type="ECO:0000256" key="1">
    <source>
        <dbReference type="SAM" id="SignalP"/>
    </source>
</evidence>
<dbReference type="AlphaFoldDB" id="A0A0K1NIQ1"/>
<dbReference type="RefSeq" id="WP_050696034.1">
    <property type="nucleotide sequence ID" value="NZ_CP012074.1"/>
</dbReference>
<keyword evidence="6" id="KW-1185">Reference proteome</keyword>
<reference evidence="3 5" key="1">
    <citation type="submission" date="2015-07" db="EMBL/GenBank/DDBJ databases">
        <authorList>
            <person name="Noorani M."/>
        </authorList>
    </citation>
    <scope>NUCLEOTIDE SEQUENCE [LARGE SCALE GENOMIC DNA]</scope>
    <source>
        <strain evidence="3 5">W1435</strain>
    </source>
</reference>
<evidence type="ECO:0000313" key="3">
    <source>
        <dbReference type="EMBL" id="AKU68964.1"/>
    </source>
</evidence>
<feature type="domain" description="Outer membrane protein beta-barrel" evidence="2">
    <location>
        <begin position="18"/>
        <end position="204"/>
    </location>
</feature>
<name>A0A0K1NIQ1_9BACT</name>
<dbReference type="KEGG" id="pfus:ADJ77_03845"/>
<evidence type="ECO:0000313" key="4">
    <source>
        <dbReference type="EMBL" id="QUB86588.1"/>
    </source>
</evidence>
<dbReference type="EMBL" id="CP072370">
    <property type="protein sequence ID" value="QUB86588.1"/>
    <property type="molecule type" value="Genomic_DNA"/>
</dbReference>
<proteinExistence type="predicted"/>
<keyword evidence="1" id="KW-0732">Signal</keyword>
<accession>A0A0K1NIQ1</accession>
<sequence>MKRIVVLVLLVASTLAVMAQSKSGAWSVTPHVGVSRSSMTGSVASYELADGELEKIKPHSLLGFVGGVDVMYKASDIVGISAGVSFVQAGCKYKDEERKGEAVHDRYMRMNYIAVPVLAHSYLAPRFSINAGIEPTFLLKANNHEEHQTYDVDADGKKSNFQEFELDYDVKNAFRKFGLSIPIGVSYEYENVVLGALYHVGVFNVSKFGDSSRNSILEVSVGYKFNL</sequence>
<gene>
    <name evidence="3" type="ORF">ADJ77_03845</name>
    <name evidence="4" type="ORF">J5A51_10965</name>
</gene>
<protein>
    <submittedName>
        <fullName evidence="4">PorT family protein</fullName>
    </submittedName>
</protein>
<dbReference type="Proteomes" id="UP000060345">
    <property type="component" value="Chromosome 1"/>
</dbReference>
<dbReference type="Proteomes" id="UP000682005">
    <property type="component" value="Chromosome 1"/>
</dbReference>
<evidence type="ECO:0000313" key="6">
    <source>
        <dbReference type="Proteomes" id="UP000682005"/>
    </source>
</evidence>
<evidence type="ECO:0000313" key="5">
    <source>
        <dbReference type="Proteomes" id="UP000060345"/>
    </source>
</evidence>